<dbReference type="PANTHER" id="PTHR35988:SF2">
    <property type="entry name" value="15-CIS-ZETA-CAROTENE ISOMERASE, CHLOROPLASTIC"/>
    <property type="match status" value="1"/>
</dbReference>
<dbReference type="GO" id="GO:0016020">
    <property type="term" value="C:membrane"/>
    <property type="evidence" value="ECO:0007669"/>
    <property type="project" value="UniProtKB-SubCell"/>
</dbReference>
<keyword evidence="4 5" id="KW-0472">Membrane</keyword>
<feature type="transmembrane region" description="Helical" evidence="5">
    <location>
        <begin position="145"/>
        <end position="161"/>
    </location>
</feature>
<organism evidence="7 8">
    <name type="scientific">Candidatus Polarisedimenticola svalbardensis</name>
    <dbReference type="NCBI Taxonomy" id="2886004"/>
    <lineage>
        <taxon>Bacteria</taxon>
        <taxon>Pseudomonadati</taxon>
        <taxon>Acidobacteriota</taxon>
        <taxon>Candidatus Polarisedimenticolia</taxon>
        <taxon>Candidatus Polarisedimenticolales</taxon>
        <taxon>Candidatus Polarisedimenticolaceae</taxon>
        <taxon>Candidatus Polarisedimenticola</taxon>
    </lineage>
</organism>
<dbReference type="Pfam" id="PF07298">
    <property type="entry name" value="NnrU"/>
    <property type="match status" value="1"/>
</dbReference>
<evidence type="ECO:0000313" key="8">
    <source>
        <dbReference type="Proteomes" id="UP000648239"/>
    </source>
</evidence>
<feature type="transmembrane region" description="Helical" evidence="5">
    <location>
        <begin position="42"/>
        <end position="61"/>
    </location>
</feature>
<feature type="transmembrane region" description="Helical" evidence="5">
    <location>
        <begin position="204"/>
        <end position="225"/>
    </location>
</feature>
<dbReference type="AlphaFoldDB" id="A0A8J6XS35"/>
<evidence type="ECO:0000256" key="2">
    <source>
        <dbReference type="ARBA" id="ARBA00022692"/>
    </source>
</evidence>
<protein>
    <recommendedName>
        <fullName evidence="6">NnrU domain-containing protein</fullName>
    </recommendedName>
</protein>
<sequence length="228" mass="25973">MKPETEILLWWVAFGGTHLLGSTVPVRTWLIGRAGLIGFKAIYSVVSLVTFIPLVVVYWGNRHSGAELFEYQPSFVRVTEGLMFVAFFFLVHAYLTANPMSTASEIAGKQARGAYRITRITRHPMNTAFGLFAVAHMIMNPHAGDWVFFGGFLVYVLLSAWHQDRRFLTTHAETFPAFYETTSYVPFLAILQGRQRLGIAEYRWWSSVIVVVLFLAMRFIHPLWIGGY</sequence>
<evidence type="ECO:0000313" key="7">
    <source>
        <dbReference type="EMBL" id="MBD3867552.1"/>
    </source>
</evidence>
<proteinExistence type="predicted"/>
<gene>
    <name evidence="7" type="ORF">IFK94_05455</name>
</gene>
<dbReference type="EMBL" id="JACXWD010000012">
    <property type="protein sequence ID" value="MBD3867552.1"/>
    <property type="molecule type" value="Genomic_DNA"/>
</dbReference>
<keyword evidence="2 5" id="KW-0812">Transmembrane</keyword>
<evidence type="ECO:0000256" key="5">
    <source>
        <dbReference type="SAM" id="Phobius"/>
    </source>
</evidence>
<feature type="domain" description="NnrU" evidence="6">
    <location>
        <begin position="8"/>
        <end position="226"/>
    </location>
</feature>
<dbReference type="GO" id="GO:0090471">
    <property type="term" value="F:9,15,9'-tri-cis-zeta-carotene isomerase activity"/>
    <property type="evidence" value="ECO:0007669"/>
    <property type="project" value="TreeGrafter"/>
</dbReference>
<dbReference type="InterPro" id="IPR009915">
    <property type="entry name" value="NnrU_dom"/>
</dbReference>
<accession>A0A8J6XS35</accession>
<dbReference type="Proteomes" id="UP000648239">
    <property type="component" value="Unassembled WGS sequence"/>
</dbReference>
<feature type="transmembrane region" description="Helical" evidence="5">
    <location>
        <begin position="7"/>
        <end position="30"/>
    </location>
</feature>
<evidence type="ECO:0000256" key="1">
    <source>
        <dbReference type="ARBA" id="ARBA00004141"/>
    </source>
</evidence>
<evidence type="ECO:0000259" key="6">
    <source>
        <dbReference type="Pfam" id="PF07298"/>
    </source>
</evidence>
<reference evidence="7 8" key="1">
    <citation type="submission" date="2020-08" db="EMBL/GenBank/DDBJ databases">
        <title>Acidobacteriota in marine sediments use diverse sulfur dissimilation pathways.</title>
        <authorList>
            <person name="Wasmund K."/>
        </authorList>
    </citation>
    <scope>NUCLEOTIDE SEQUENCE [LARGE SCALE GENOMIC DNA]</scope>
    <source>
        <strain evidence="7">MAG AM4</strain>
    </source>
</reference>
<comment type="caution">
    <text evidence="7">The sequence shown here is derived from an EMBL/GenBank/DDBJ whole genome shotgun (WGS) entry which is preliminary data.</text>
</comment>
<dbReference type="PANTHER" id="PTHR35988">
    <property type="entry name" value="15-CIS-ZETA-CAROTENE ISOMERASE, CHLOROPLASTIC"/>
    <property type="match status" value="1"/>
</dbReference>
<evidence type="ECO:0000256" key="3">
    <source>
        <dbReference type="ARBA" id="ARBA00022989"/>
    </source>
</evidence>
<feature type="transmembrane region" description="Helical" evidence="5">
    <location>
        <begin position="81"/>
        <end position="100"/>
    </location>
</feature>
<name>A0A8J6XS35_9BACT</name>
<comment type="subcellular location">
    <subcellularLocation>
        <location evidence="1">Membrane</location>
        <topology evidence="1">Multi-pass membrane protein</topology>
    </subcellularLocation>
</comment>
<keyword evidence="3 5" id="KW-1133">Transmembrane helix</keyword>
<evidence type="ECO:0000256" key="4">
    <source>
        <dbReference type="ARBA" id="ARBA00023136"/>
    </source>
</evidence>